<dbReference type="OMA" id="RSYYDIF"/>
<evidence type="ECO:0000259" key="7">
    <source>
        <dbReference type="PROSITE" id="PS50902"/>
    </source>
</evidence>
<evidence type="ECO:0000256" key="5">
    <source>
        <dbReference type="ARBA" id="ARBA00022857"/>
    </source>
</evidence>
<keyword evidence="6" id="KW-0560">Oxidoreductase</keyword>
<dbReference type="GO" id="GO:0010181">
    <property type="term" value="F:FMN binding"/>
    <property type="evidence" value="ECO:0007669"/>
    <property type="project" value="InterPro"/>
</dbReference>
<evidence type="ECO:0000256" key="6">
    <source>
        <dbReference type="ARBA" id="ARBA00023002"/>
    </source>
</evidence>
<dbReference type="PANTHER" id="PTHR19384">
    <property type="entry name" value="NITRIC OXIDE SYNTHASE-RELATED"/>
    <property type="match status" value="1"/>
</dbReference>
<dbReference type="RefSeq" id="XP_028534423.1">
    <property type="nucleotide sequence ID" value="XM_028678099.1"/>
</dbReference>
<proteinExistence type="predicted"/>
<keyword evidence="9" id="KW-1185">Reference proteome</keyword>
<dbReference type="PROSITE" id="PS50902">
    <property type="entry name" value="FLAVODOXIN_LIKE"/>
    <property type="match status" value="1"/>
</dbReference>
<evidence type="ECO:0000256" key="2">
    <source>
        <dbReference type="ARBA" id="ARBA00001974"/>
    </source>
</evidence>
<evidence type="ECO:0000256" key="3">
    <source>
        <dbReference type="ARBA" id="ARBA00022630"/>
    </source>
</evidence>
<dbReference type="InterPro" id="IPR017938">
    <property type="entry name" value="Riboflavin_synthase-like_b-brl"/>
</dbReference>
<dbReference type="OrthoDB" id="1856718at2759"/>
<evidence type="ECO:0000313" key="9">
    <source>
        <dbReference type="Proteomes" id="UP000220158"/>
    </source>
</evidence>
<keyword evidence="4" id="KW-0274">FAD</keyword>
<dbReference type="InterPro" id="IPR039261">
    <property type="entry name" value="FNR_nucleotide-bd"/>
</dbReference>
<dbReference type="GO" id="GO:0005829">
    <property type="term" value="C:cytosol"/>
    <property type="evidence" value="ECO:0007669"/>
    <property type="project" value="TreeGrafter"/>
</dbReference>
<dbReference type="GeneID" id="39737551"/>
<dbReference type="AlphaFoldDB" id="A0A1J1H9E7"/>
<dbReference type="GO" id="GO:0016491">
    <property type="term" value="F:oxidoreductase activity"/>
    <property type="evidence" value="ECO:0007669"/>
    <property type="project" value="UniProtKB-KW"/>
</dbReference>
<dbReference type="Pfam" id="PF00258">
    <property type="entry name" value="Flavodoxin_1"/>
    <property type="match status" value="1"/>
</dbReference>
<feature type="domain" description="Flavodoxin-like" evidence="7">
    <location>
        <begin position="9"/>
        <end position="149"/>
    </location>
</feature>
<gene>
    <name evidence="8" type="ORF">PRELSG_1230700</name>
</gene>
<dbReference type="KEGG" id="prel:PRELSG_1230700"/>
<accession>A0A1J1H9E7</accession>
<name>A0A1J1H9E7_PLARL</name>
<dbReference type="InterPro" id="IPR023173">
    <property type="entry name" value="NADPH_Cyt_P450_Rdtase_alpha"/>
</dbReference>
<evidence type="ECO:0000256" key="4">
    <source>
        <dbReference type="ARBA" id="ARBA00022827"/>
    </source>
</evidence>
<organism evidence="8 9">
    <name type="scientific">Plasmodium relictum</name>
    <dbReference type="NCBI Taxonomy" id="85471"/>
    <lineage>
        <taxon>Eukaryota</taxon>
        <taxon>Sar</taxon>
        <taxon>Alveolata</taxon>
        <taxon>Apicomplexa</taxon>
        <taxon>Aconoidasida</taxon>
        <taxon>Haemosporida</taxon>
        <taxon>Plasmodiidae</taxon>
        <taxon>Plasmodium</taxon>
        <taxon>Plasmodium (Haemamoeba)</taxon>
    </lineage>
</organism>
<dbReference type="InterPro" id="IPR003097">
    <property type="entry name" value="CysJ-like_FAD-binding"/>
</dbReference>
<reference evidence="8 9" key="1">
    <citation type="submission" date="2015-04" db="EMBL/GenBank/DDBJ databases">
        <authorList>
            <consortium name="Pathogen Informatics"/>
        </authorList>
    </citation>
    <scope>NUCLEOTIDE SEQUENCE [LARGE SCALE GENOMIC DNA]</scope>
    <source>
        <strain evidence="8 9">SGS1</strain>
    </source>
</reference>
<dbReference type="PANTHER" id="PTHR19384:SF10">
    <property type="entry name" value="NADPH-DEPENDENT DIFLAVIN OXIDOREDUCTASE 1"/>
    <property type="match status" value="1"/>
</dbReference>
<dbReference type="SUPFAM" id="SSF63380">
    <property type="entry name" value="Riboflavin synthase domain-like"/>
    <property type="match status" value="1"/>
</dbReference>
<dbReference type="Pfam" id="PF00667">
    <property type="entry name" value="FAD_binding_1"/>
    <property type="match status" value="1"/>
</dbReference>
<dbReference type="Gene3D" id="1.20.990.10">
    <property type="entry name" value="NADPH-cytochrome p450 Reductase, Chain A, domain 3"/>
    <property type="match status" value="1"/>
</dbReference>
<keyword evidence="5" id="KW-0521">NADP</keyword>
<dbReference type="SUPFAM" id="SSF52218">
    <property type="entry name" value="Flavoproteins"/>
    <property type="match status" value="1"/>
</dbReference>
<evidence type="ECO:0000313" key="8">
    <source>
        <dbReference type="EMBL" id="CRH01423.1"/>
    </source>
</evidence>
<comment type="cofactor">
    <cofactor evidence="1">
        <name>FMN</name>
        <dbReference type="ChEBI" id="CHEBI:58210"/>
    </cofactor>
</comment>
<dbReference type="Gene3D" id="3.40.50.80">
    <property type="entry name" value="Nucleotide-binding domain of ferredoxin-NADP reductase (FNR) module"/>
    <property type="match status" value="1"/>
</dbReference>
<dbReference type="GO" id="GO:0050660">
    <property type="term" value="F:flavin adenine dinucleotide binding"/>
    <property type="evidence" value="ECO:0007669"/>
    <property type="project" value="TreeGrafter"/>
</dbReference>
<dbReference type="Gene3D" id="3.40.50.360">
    <property type="match status" value="1"/>
</dbReference>
<protein>
    <submittedName>
        <fullName evidence="8">DNA polymerase delta interacting protein, putative</fullName>
    </submittedName>
</protein>
<dbReference type="InterPro" id="IPR008254">
    <property type="entry name" value="Flavodoxin/NO_synth"/>
</dbReference>
<dbReference type="VEuPathDB" id="PlasmoDB:PRELSG_1230700"/>
<sequence length="799" mass="96779">MENKNTKKVLLTFGSEYGTAYDCCRNIFFELYTHFDIDFFCLNDVNLMSFYKYENIIIIVSTTGYGFYTHNMSKFWESLYNNNVMFYENIYFHLFGLGDSSYENYNMVAKKLKKKLKSLGANIVNYNLGNYQHPSMHFTNFIIWKNNVYEFFRKKYFYFEINYDIPHLYNIKYIYKDEDIENIKAKKINNKKNEGNIYINEKSDHNDNTNLCSINLSKLNIDINNNINANKLNKNINHSKKYLDNDITLKKEKEMKLLDYEKKSINQYKVSSDVNYENFNLDEHFCKSLKFMKFEVLRNERYTNKSYYQDVRYINLRSSHNFNVSSLIKVHPFLEENRTKEILNLLKINYNDYIVIENNCVSNLRNTYIPFNKKIRVLDLFIYFLDLSKIVTPFFFFYLSKKTESEIHRKKFLELADTVNISDYYSYIYQDKRSYYDIFYDFYSYVSVDIGFLINTLPHIQERSYSILNTLTSYNLLKNFNIYNLYYFSIHPSFSSFIHFLKNIYIKNILNFFSFCREVYKLKYSYLIKNKINQNKYNIIELLVCLYEYEINKNKKLKGLCSNYLINLNPGSFIYSKIENSLIFMNKNIFNLNYRIIYICTGVAFSSLLSVIRHRHYLYKNQERINKKKKISNYAEKDLVFLGFRYKLQDFYFQEELLDYLYFNYIYVAFSRDVENFFFYNKELLNNSDNNDDYLQPRENHELVNFNIDYDEMKKALKKKKKIYVTDIILMFQNDIYDLIKKKNTIILIAGKSRPFSQNLIKTFASIIKQKEQNKTMEEINLFLKKKIDDFSIILESWY</sequence>
<dbReference type="InterPro" id="IPR029039">
    <property type="entry name" value="Flavoprotein-like_sf"/>
</dbReference>
<dbReference type="EMBL" id="LN835307">
    <property type="protein sequence ID" value="CRH01423.1"/>
    <property type="molecule type" value="Genomic_DNA"/>
</dbReference>
<keyword evidence="3" id="KW-0285">Flavoprotein</keyword>
<comment type="cofactor">
    <cofactor evidence="2">
        <name>FAD</name>
        <dbReference type="ChEBI" id="CHEBI:57692"/>
    </cofactor>
</comment>
<dbReference type="Proteomes" id="UP000220158">
    <property type="component" value="Chromosome 12"/>
</dbReference>
<dbReference type="SUPFAM" id="SSF52343">
    <property type="entry name" value="Ferredoxin reductase-like, C-terminal NADP-linked domain"/>
    <property type="match status" value="1"/>
</dbReference>
<evidence type="ECO:0000256" key="1">
    <source>
        <dbReference type="ARBA" id="ARBA00001917"/>
    </source>
</evidence>